<organism evidence="6 7">
    <name type="scientific">Neocallimastix californiae</name>
    <dbReference type="NCBI Taxonomy" id="1754190"/>
    <lineage>
        <taxon>Eukaryota</taxon>
        <taxon>Fungi</taxon>
        <taxon>Fungi incertae sedis</taxon>
        <taxon>Chytridiomycota</taxon>
        <taxon>Chytridiomycota incertae sedis</taxon>
        <taxon>Neocallimastigomycetes</taxon>
        <taxon>Neocallimastigales</taxon>
        <taxon>Neocallimastigaceae</taxon>
        <taxon>Neocallimastix</taxon>
    </lineage>
</organism>
<keyword evidence="3" id="KW-1133">Transmembrane helix</keyword>
<evidence type="ECO:0000313" key="7">
    <source>
        <dbReference type="Proteomes" id="UP000193920"/>
    </source>
</evidence>
<evidence type="ECO:0000256" key="1">
    <source>
        <dbReference type="ARBA" id="ARBA00022443"/>
    </source>
</evidence>
<feature type="signal peptide" evidence="4">
    <location>
        <begin position="1"/>
        <end position="23"/>
    </location>
</feature>
<feature type="transmembrane region" description="Helical" evidence="3">
    <location>
        <begin position="93"/>
        <end position="115"/>
    </location>
</feature>
<comment type="caution">
    <text evidence="6">The sequence shown here is derived from an EMBL/GenBank/DDBJ whole genome shotgun (WGS) entry which is preliminary data.</text>
</comment>
<dbReference type="SMART" id="SM00326">
    <property type="entry name" value="SH3"/>
    <property type="match status" value="1"/>
</dbReference>
<dbReference type="Gene3D" id="2.30.30.40">
    <property type="entry name" value="SH3 Domains"/>
    <property type="match status" value="1"/>
</dbReference>
<evidence type="ECO:0000313" key="6">
    <source>
        <dbReference type="EMBL" id="ORY43229.1"/>
    </source>
</evidence>
<keyword evidence="4" id="KW-0732">Signal</keyword>
<dbReference type="OrthoDB" id="5340910at2759"/>
<evidence type="ECO:0000256" key="4">
    <source>
        <dbReference type="SAM" id="SignalP"/>
    </source>
</evidence>
<dbReference type="SUPFAM" id="SSF50044">
    <property type="entry name" value="SH3-domain"/>
    <property type="match status" value="1"/>
</dbReference>
<dbReference type="PROSITE" id="PS50002">
    <property type="entry name" value="SH3"/>
    <property type="match status" value="1"/>
</dbReference>
<accession>A0A1Y2C873</accession>
<protein>
    <recommendedName>
        <fullName evidence="5">SH3 domain-containing protein</fullName>
    </recommendedName>
</protein>
<dbReference type="Proteomes" id="UP000193920">
    <property type="component" value="Unassembled WGS sequence"/>
</dbReference>
<dbReference type="InterPro" id="IPR001452">
    <property type="entry name" value="SH3_domain"/>
</dbReference>
<feature type="domain" description="SH3" evidence="5">
    <location>
        <begin position="186"/>
        <end position="247"/>
    </location>
</feature>
<proteinExistence type="predicted"/>
<feature type="chain" id="PRO_5013345070" description="SH3 domain-containing protein" evidence="4">
    <location>
        <begin position="24"/>
        <end position="281"/>
    </location>
</feature>
<name>A0A1Y2C873_9FUNG</name>
<keyword evidence="7" id="KW-1185">Reference proteome</keyword>
<dbReference type="AlphaFoldDB" id="A0A1Y2C873"/>
<dbReference type="EMBL" id="MCOG01000117">
    <property type="protein sequence ID" value="ORY43229.1"/>
    <property type="molecule type" value="Genomic_DNA"/>
</dbReference>
<evidence type="ECO:0000259" key="5">
    <source>
        <dbReference type="PROSITE" id="PS50002"/>
    </source>
</evidence>
<keyword evidence="3" id="KW-0472">Membrane</keyword>
<sequence length="281" mass="31224">MNKVKSILSIISIVLLSSSIVTAERILHIHINDESNENSILNGYEMNFKADDENVKTLESNPVSEKAVVDAVNNDSMNISDINDNSGSGASTAFFLIPVLAMFCIYAVASIGFLVKKQKKAKLRPKRKSLHFEDDDELSKILIQTKPAATAVGPDSFTVRSITQEKSIGKSITNKFLSKKENSFLPINHAYKATLPWSPKHLDEITLKVGDIVCIKKCYSDGYSYGRNVTNRVDGIFPTCCLSSMDESIDQGAIQDWVNYGMASYKKRTTSLYLNDITYKL</sequence>
<gene>
    <name evidence="6" type="ORF">LY90DRAFT_671802</name>
</gene>
<evidence type="ECO:0000256" key="2">
    <source>
        <dbReference type="PROSITE-ProRule" id="PRU00192"/>
    </source>
</evidence>
<evidence type="ECO:0000256" key="3">
    <source>
        <dbReference type="SAM" id="Phobius"/>
    </source>
</evidence>
<dbReference type="InterPro" id="IPR036028">
    <property type="entry name" value="SH3-like_dom_sf"/>
</dbReference>
<keyword evidence="1 2" id="KW-0728">SH3 domain</keyword>
<keyword evidence="3" id="KW-0812">Transmembrane</keyword>
<reference evidence="6 7" key="1">
    <citation type="submission" date="2016-08" db="EMBL/GenBank/DDBJ databases">
        <title>A Parts List for Fungal Cellulosomes Revealed by Comparative Genomics.</title>
        <authorList>
            <consortium name="DOE Joint Genome Institute"/>
            <person name="Haitjema C.H."/>
            <person name="Gilmore S.P."/>
            <person name="Henske J.K."/>
            <person name="Solomon K.V."/>
            <person name="De Groot R."/>
            <person name="Kuo A."/>
            <person name="Mondo S.J."/>
            <person name="Salamov A.A."/>
            <person name="Labutti K."/>
            <person name="Zhao Z."/>
            <person name="Chiniquy J."/>
            <person name="Barry K."/>
            <person name="Brewer H.M."/>
            <person name="Purvine S.O."/>
            <person name="Wright A.T."/>
            <person name="Boxma B."/>
            <person name="Van Alen T."/>
            <person name="Hackstein J.H."/>
            <person name="Baker S.E."/>
            <person name="Grigoriev I.V."/>
            <person name="O'Malley M.A."/>
        </authorList>
    </citation>
    <scope>NUCLEOTIDE SEQUENCE [LARGE SCALE GENOMIC DNA]</scope>
    <source>
        <strain evidence="6 7">G1</strain>
    </source>
</reference>